<dbReference type="GO" id="GO:0016491">
    <property type="term" value="F:oxidoreductase activity"/>
    <property type="evidence" value="ECO:0007669"/>
    <property type="project" value="UniProtKB-KW"/>
</dbReference>
<comment type="similarity">
    <text evidence="1">Belongs to the short-chain dehydrogenases/reductases (SDR) family.</text>
</comment>
<proteinExistence type="inferred from homology"/>
<evidence type="ECO:0000313" key="3">
    <source>
        <dbReference type="EMBL" id="GGZ05548.1"/>
    </source>
</evidence>
<protein>
    <submittedName>
        <fullName evidence="3">3-oxoacyl-ACP reductase</fullName>
    </submittedName>
</protein>
<keyword evidence="2" id="KW-0560">Oxidoreductase</keyword>
<comment type="caution">
    <text evidence="3">The sequence shown here is derived from an EMBL/GenBank/DDBJ whole genome shotgun (WGS) entry which is preliminary data.</text>
</comment>
<dbReference type="FunFam" id="3.40.50.720:FF:000084">
    <property type="entry name" value="Short-chain dehydrogenase reductase"/>
    <property type="match status" value="1"/>
</dbReference>
<dbReference type="PRINTS" id="PR00080">
    <property type="entry name" value="SDRFAMILY"/>
</dbReference>
<sequence>MNDLFDIRGNVILVTGGGAGIGKGIVMGLAGAGARVIAWDVNDEGLAQTADEAASAGLTVHTAHIDVTDEVAVKAATNAIVAEHGKLDAVFINAGVAGRAGPAIDMDLDNWRKVHAVNLDGAFITAQAAAVKMKAAGCGKIVFTASVWGIRGARPAQVAAYMSSKGAIVSLTRQLALELAPHGINVNGIAPAGFATALGAGELDPSFGDWLVGKMAMGRMVEPAEMAGPAQFLASRASDWVTGTTLPVDGGYLAE</sequence>
<organism evidence="3 4">
    <name type="scientific">Novosphingobium colocasiae</name>
    <dbReference type="NCBI Taxonomy" id="1256513"/>
    <lineage>
        <taxon>Bacteria</taxon>
        <taxon>Pseudomonadati</taxon>
        <taxon>Pseudomonadota</taxon>
        <taxon>Alphaproteobacteria</taxon>
        <taxon>Sphingomonadales</taxon>
        <taxon>Sphingomonadaceae</taxon>
        <taxon>Novosphingobium</taxon>
    </lineage>
</organism>
<name>A0A918UGR0_9SPHN</name>
<dbReference type="PANTHER" id="PTHR43669:SF3">
    <property type="entry name" value="ALCOHOL DEHYDROGENASE, PUTATIVE (AFU_ORTHOLOGUE AFUA_3G03445)-RELATED"/>
    <property type="match status" value="1"/>
</dbReference>
<dbReference type="InterPro" id="IPR036291">
    <property type="entry name" value="NAD(P)-bd_dom_sf"/>
</dbReference>
<dbReference type="InterPro" id="IPR002347">
    <property type="entry name" value="SDR_fam"/>
</dbReference>
<evidence type="ECO:0000256" key="1">
    <source>
        <dbReference type="ARBA" id="ARBA00006484"/>
    </source>
</evidence>
<dbReference type="RefSeq" id="WP_189621116.1">
    <property type="nucleotide sequence ID" value="NZ_BMZA01000006.1"/>
</dbReference>
<dbReference type="Pfam" id="PF13561">
    <property type="entry name" value="adh_short_C2"/>
    <property type="match status" value="1"/>
</dbReference>
<accession>A0A918UGR0</accession>
<evidence type="ECO:0000256" key="2">
    <source>
        <dbReference type="ARBA" id="ARBA00023002"/>
    </source>
</evidence>
<dbReference type="Gene3D" id="3.40.50.720">
    <property type="entry name" value="NAD(P)-binding Rossmann-like Domain"/>
    <property type="match status" value="1"/>
</dbReference>
<reference evidence="3" key="2">
    <citation type="submission" date="2020-09" db="EMBL/GenBank/DDBJ databases">
        <authorList>
            <person name="Sun Q."/>
            <person name="Kim S."/>
        </authorList>
    </citation>
    <scope>NUCLEOTIDE SEQUENCE</scope>
    <source>
        <strain evidence="3">KCTC 32255</strain>
    </source>
</reference>
<dbReference type="PRINTS" id="PR00081">
    <property type="entry name" value="GDHRDH"/>
</dbReference>
<dbReference type="Proteomes" id="UP000648075">
    <property type="component" value="Unassembled WGS sequence"/>
</dbReference>
<dbReference type="SUPFAM" id="SSF51735">
    <property type="entry name" value="NAD(P)-binding Rossmann-fold domains"/>
    <property type="match status" value="1"/>
</dbReference>
<dbReference type="AlphaFoldDB" id="A0A918UGR0"/>
<evidence type="ECO:0000313" key="4">
    <source>
        <dbReference type="Proteomes" id="UP000648075"/>
    </source>
</evidence>
<gene>
    <name evidence="3" type="ORF">GCM10011614_20680</name>
</gene>
<keyword evidence="4" id="KW-1185">Reference proteome</keyword>
<dbReference type="PANTHER" id="PTHR43669">
    <property type="entry name" value="5-KETO-D-GLUCONATE 5-REDUCTASE"/>
    <property type="match status" value="1"/>
</dbReference>
<dbReference type="EMBL" id="BMZA01000006">
    <property type="protein sequence ID" value="GGZ05548.1"/>
    <property type="molecule type" value="Genomic_DNA"/>
</dbReference>
<reference evidence="3" key="1">
    <citation type="journal article" date="2014" name="Int. J. Syst. Evol. Microbiol.">
        <title>Complete genome sequence of Corynebacterium casei LMG S-19264T (=DSM 44701T), isolated from a smear-ripened cheese.</title>
        <authorList>
            <consortium name="US DOE Joint Genome Institute (JGI-PGF)"/>
            <person name="Walter F."/>
            <person name="Albersmeier A."/>
            <person name="Kalinowski J."/>
            <person name="Ruckert C."/>
        </authorList>
    </citation>
    <scope>NUCLEOTIDE SEQUENCE</scope>
    <source>
        <strain evidence="3">KCTC 32255</strain>
    </source>
</reference>